<evidence type="ECO:0000313" key="5">
    <source>
        <dbReference type="EMBL" id="CAD2173133.1"/>
    </source>
</evidence>
<sequence length="486" mass="56729">MFKIEKSVITPFKYLIIHLTECYTWKIPTKLLIVLLPALIHIKTELCNDGRTPLSYPCFQQQKICQWNTSMGCEQHGLYLFCCPNFNPETTKTISTTQITSTTVASTVSHCTDNYKQCKFWSSRGLCQHVNYSDWTKAMLCPESCGLCYLITTSSTFVSTSTEEQLLNLIENGNEENKNKEESTTSTTITYSTITKENKEGNPENEIPIKWGEVDDENEYKKRLDETSNPEEKEKSENSQDSENIEEENTATTTSFLYSTMTNKGIEEVPLNEIPIKWGEVDYEDEYKNKLDEKSGNKNSQGKYKTTLSYYSTKENEEVFTTTTDKQLINLNTEEPVELKDKENNEETTTPLLINENKELLNKQKKKEENLKELKQLIKQKSKNVKKLNEEIEKMEELKNKNKKTKILNKIEEKEENSLEEIRELQRKDIKIDNLIKNDERIKKEHLKELKRIVEQKRRIVNKLIEEIEEIEKEKKQRSTLGPLIN</sequence>
<protein>
    <recommendedName>
        <fullName evidence="4">ShKT domain-containing protein</fullName>
    </recommendedName>
</protein>
<evidence type="ECO:0000259" key="4">
    <source>
        <dbReference type="PROSITE" id="PS51670"/>
    </source>
</evidence>
<keyword evidence="2" id="KW-0175">Coiled coil</keyword>
<dbReference type="InterPro" id="IPR003582">
    <property type="entry name" value="ShKT_dom"/>
</dbReference>
<reference evidence="5 6" key="1">
    <citation type="submission" date="2020-08" db="EMBL/GenBank/DDBJ databases">
        <authorList>
            <person name="Koutsovoulos G."/>
            <person name="Danchin GJ E."/>
        </authorList>
    </citation>
    <scope>NUCLEOTIDE SEQUENCE [LARGE SCALE GENOMIC DNA]</scope>
</reference>
<dbReference type="Proteomes" id="UP000580250">
    <property type="component" value="Unassembled WGS sequence"/>
</dbReference>
<organism evidence="5 6">
    <name type="scientific">Meloidogyne enterolobii</name>
    <name type="common">Root-knot nematode worm</name>
    <name type="synonym">Meloidogyne mayaguensis</name>
    <dbReference type="NCBI Taxonomy" id="390850"/>
    <lineage>
        <taxon>Eukaryota</taxon>
        <taxon>Metazoa</taxon>
        <taxon>Ecdysozoa</taxon>
        <taxon>Nematoda</taxon>
        <taxon>Chromadorea</taxon>
        <taxon>Rhabditida</taxon>
        <taxon>Tylenchina</taxon>
        <taxon>Tylenchomorpha</taxon>
        <taxon>Tylenchoidea</taxon>
        <taxon>Meloidogynidae</taxon>
        <taxon>Meloidogyninae</taxon>
        <taxon>Meloidogyne</taxon>
    </lineage>
</organism>
<feature type="coiled-coil region" evidence="2">
    <location>
        <begin position="354"/>
        <end position="481"/>
    </location>
</feature>
<proteinExistence type="predicted"/>
<feature type="compositionally biased region" description="Basic and acidic residues" evidence="3">
    <location>
        <begin position="219"/>
        <end position="238"/>
    </location>
</feature>
<dbReference type="Gene3D" id="1.10.10.1940">
    <property type="match status" value="1"/>
</dbReference>
<feature type="domain" description="ShKT" evidence="4">
    <location>
        <begin position="111"/>
        <end position="148"/>
    </location>
</feature>
<feature type="compositionally biased region" description="Low complexity" evidence="3">
    <location>
        <begin position="184"/>
        <end position="195"/>
    </location>
</feature>
<evidence type="ECO:0000256" key="2">
    <source>
        <dbReference type="SAM" id="Coils"/>
    </source>
</evidence>
<gene>
    <name evidence="5" type="ORF">MENT_LOCUS24723</name>
</gene>
<dbReference type="AlphaFoldDB" id="A0A6V7VE42"/>
<dbReference type="EMBL" id="CAJEWN010000213">
    <property type="protein sequence ID" value="CAD2173133.1"/>
    <property type="molecule type" value="Genomic_DNA"/>
</dbReference>
<dbReference type="SMART" id="SM00254">
    <property type="entry name" value="ShKT"/>
    <property type="match status" value="1"/>
</dbReference>
<name>A0A6V7VE42_MELEN</name>
<feature type="region of interest" description="Disordered" evidence="3">
    <location>
        <begin position="171"/>
        <end position="253"/>
    </location>
</feature>
<evidence type="ECO:0000256" key="3">
    <source>
        <dbReference type="SAM" id="MobiDB-lite"/>
    </source>
</evidence>
<comment type="caution">
    <text evidence="1">Lacks conserved residue(s) required for the propagation of feature annotation.</text>
</comment>
<accession>A0A6V7VE42</accession>
<evidence type="ECO:0000256" key="1">
    <source>
        <dbReference type="PROSITE-ProRule" id="PRU01005"/>
    </source>
</evidence>
<comment type="caution">
    <text evidence="5">The sequence shown here is derived from an EMBL/GenBank/DDBJ whole genome shotgun (WGS) entry which is preliminary data.</text>
</comment>
<dbReference type="PROSITE" id="PS51670">
    <property type="entry name" value="SHKT"/>
    <property type="match status" value="1"/>
</dbReference>
<dbReference type="OrthoDB" id="5909623at2759"/>
<evidence type="ECO:0000313" key="6">
    <source>
        <dbReference type="Proteomes" id="UP000580250"/>
    </source>
</evidence>
<dbReference type="Pfam" id="PF01549">
    <property type="entry name" value="ShK"/>
    <property type="match status" value="1"/>
</dbReference>